<evidence type="ECO:0000313" key="6">
    <source>
        <dbReference type="Proteomes" id="UP000247409"/>
    </source>
</evidence>
<dbReference type="PANTHER" id="PTHR11592">
    <property type="entry name" value="GLUTATHIONE PEROXIDASE"/>
    <property type="match status" value="1"/>
</dbReference>
<reference evidence="5 6" key="1">
    <citation type="journal article" date="2018" name="Mol. Biol. Evol.">
        <title>Analysis of the draft genome of the red seaweed Gracilariopsis chorda provides insights into genome size evolution in Rhodophyta.</title>
        <authorList>
            <person name="Lee J."/>
            <person name="Yang E.C."/>
            <person name="Graf L."/>
            <person name="Yang J.H."/>
            <person name="Qiu H."/>
            <person name="Zel Zion U."/>
            <person name="Chan C.X."/>
            <person name="Stephens T.G."/>
            <person name="Weber A.P.M."/>
            <person name="Boo G.H."/>
            <person name="Boo S.M."/>
            <person name="Kim K.M."/>
            <person name="Shin Y."/>
            <person name="Jung M."/>
            <person name="Lee S.J."/>
            <person name="Yim H.S."/>
            <person name="Lee J.H."/>
            <person name="Bhattacharya D."/>
            <person name="Yoon H.S."/>
        </authorList>
    </citation>
    <scope>NUCLEOTIDE SEQUENCE [LARGE SCALE GENOMIC DNA]</scope>
    <source>
        <strain evidence="5 6">SKKU-2015</strain>
        <tissue evidence="5">Whole body</tissue>
    </source>
</reference>
<gene>
    <name evidence="5" type="ORF">BWQ96_01943</name>
</gene>
<evidence type="ECO:0000256" key="1">
    <source>
        <dbReference type="ARBA" id="ARBA00006926"/>
    </source>
</evidence>
<dbReference type="STRING" id="448386.A0A2V3J1J6"/>
<dbReference type="GO" id="GO:0004601">
    <property type="term" value="F:peroxidase activity"/>
    <property type="evidence" value="ECO:0007669"/>
    <property type="project" value="UniProtKB-KW"/>
</dbReference>
<comment type="caution">
    <text evidence="5">The sequence shown here is derived from an EMBL/GenBank/DDBJ whole genome shotgun (WGS) entry which is preliminary data.</text>
</comment>
<evidence type="ECO:0000256" key="3">
    <source>
        <dbReference type="ARBA" id="ARBA00023002"/>
    </source>
</evidence>
<proteinExistence type="inferred from homology"/>
<protein>
    <recommendedName>
        <fullName evidence="4">Glutathione peroxidase</fullName>
    </recommendedName>
</protein>
<dbReference type="Pfam" id="PF00255">
    <property type="entry name" value="GSHPx"/>
    <property type="match status" value="1"/>
</dbReference>
<dbReference type="PRINTS" id="PR01011">
    <property type="entry name" value="GLUTPROXDASE"/>
</dbReference>
<dbReference type="PANTHER" id="PTHR11592:SF78">
    <property type="entry name" value="GLUTATHIONE PEROXIDASE"/>
    <property type="match status" value="1"/>
</dbReference>
<comment type="similarity">
    <text evidence="1 4">Belongs to the glutathione peroxidase family.</text>
</comment>
<dbReference type="Gene3D" id="3.40.30.10">
    <property type="entry name" value="Glutaredoxin"/>
    <property type="match status" value="1"/>
</dbReference>
<keyword evidence="3 4" id="KW-0560">Oxidoreductase</keyword>
<dbReference type="OrthoDB" id="446890at2759"/>
<dbReference type="SUPFAM" id="SSF52833">
    <property type="entry name" value="Thioredoxin-like"/>
    <property type="match status" value="1"/>
</dbReference>
<dbReference type="Proteomes" id="UP000247409">
    <property type="component" value="Unassembled WGS sequence"/>
</dbReference>
<name>A0A2V3J1J6_9FLOR</name>
<keyword evidence="6" id="KW-1185">Reference proteome</keyword>
<dbReference type="GO" id="GO:0006979">
    <property type="term" value="P:response to oxidative stress"/>
    <property type="evidence" value="ECO:0007669"/>
    <property type="project" value="InterPro"/>
</dbReference>
<accession>A0A2V3J1J6</accession>
<dbReference type="EMBL" id="NBIV01000015">
    <property type="protein sequence ID" value="PXF48254.1"/>
    <property type="molecule type" value="Genomic_DNA"/>
</dbReference>
<evidence type="ECO:0000256" key="4">
    <source>
        <dbReference type="RuleBase" id="RU000499"/>
    </source>
</evidence>
<evidence type="ECO:0000256" key="2">
    <source>
        <dbReference type="ARBA" id="ARBA00022559"/>
    </source>
</evidence>
<dbReference type="PROSITE" id="PS51355">
    <property type="entry name" value="GLUTATHIONE_PEROXID_3"/>
    <property type="match status" value="1"/>
</dbReference>
<organism evidence="5 6">
    <name type="scientific">Gracilariopsis chorda</name>
    <dbReference type="NCBI Taxonomy" id="448386"/>
    <lineage>
        <taxon>Eukaryota</taxon>
        <taxon>Rhodophyta</taxon>
        <taxon>Florideophyceae</taxon>
        <taxon>Rhodymeniophycidae</taxon>
        <taxon>Gracilariales</taxon>
        <taxon>Gracilariaceae</taxon>
        <taxon>Gracilariopsis</taxon>
    </lineage>
</organism>
<dbReference type="CDD" id="cd00340">
    <property type="entry name" value="GSH_Peroxidase"/>
    <property type="match status" value="1"/>
</dbReference>
<dbReference type="InterPro" id="IPR036249">
    <property type="entry name" value="Thioredoxin-like_sf"/>
</dbReference>
<dbReference type="InterPro" id="IPR000889">
    <property type="entry name" value="Glutathione_peroxidase"/>
</dbReference>
<dbReference type="AlphaFoldDB" id="A0A2V3J1J6"/>
<sequence>MFAFVSPLTALTRRPLQPPLRQSLTRTTFVGRALLAAAVIATPLTIVRGESSQAPTPSTTMTLSDLATLKDIDGNPVSPDAFAGKVVFAMNVASACGYTQSGYALFKKLTDKYSPNDFVAVAIPCNSFGFQESGSSEQIKSFALARADKLLIMERSDVNGAKQHPIVQLAKSKFPGKISWNFDGRYVFDRKGHPIARFGNSASDAEIEATIDSAL</sequence>
<evidence type="ECO:0000313" key="5">
    <source>
        <dbReference type="EMBL" id="PXF48254.1"/>
    </source>
</evidence>
<keyword evidence="2 4" id="KW-0575">Peroxidase</keyword>